<gene>
    <name evidence="2" type="ORF">NCTC10801_01992</name>
</gene>
<keyword evidence="1" id="KW-1133">Transmembrane helix</keyword>
<sequence length="85" mass="9574">MKELFATLSYGINMIAKLSLILLIAVLVLFGFSHFAQWSTASFSNLIILESLLGIIVLTFLIYIVKIIRNPNLSSKQKLDKLFGR</sequence>
<proteinExistence type="predicted"/>
<keyword evidence="1" id="KW-0472">Membrane</keyword>
<evidence type="ECO:0000313" key="2">
    <source>
        <dbReference type="EMBL" id="SUT93626.1"/>
    </source>
</evidence>
<dbReference type="EMBL" id="UFRQ01000003">
    <property type="protein sequence ID" value="SUT93626.1"/>
    <property type="molecule type" value="Genomic_DNA"/>
</dbReference>
<dbReference type="OrthoDB" id="9910086at2"/>
<keyword evidence="1" id="KW-0812">Transmembrane</keyword>
<evidence type="ECO:0000313" key="3">
    <source>
        <dbReference type="Proteomes" id="UP000254649"/>
    </source>
</evidence>
<reference evidence="2 3" key="1">
    <citation type="submission" date="2018-06" db="EMBL/GenBank/DDBJ databases">
        <authorList>
            <consortium name="Pathogen Informatics"/>
            <person name="Doyle S."/>
        </authorList>
    </citation>
    <scope>NUCLEOTIDE SEQUENCE [LARGE SCALE GENOMIC DNA]</scope>
    <source>
        <strain evidence="2 3">NCTC10801</strain>
    </source>
</reference>
<keyword evidence="3" id="KW-1185">Reference proteome</keyword>
<feature type="transmembrane region" description="Helical" evidence="1">
    <location>
        <begin position="47"/>
        <end position="68"/>
    </location>
</feature>
<dbReference type="Proteomes" id="UP000254649">
    <property type="component" value="Unassembled WGS sequence"/>
</dbReference>
<name>A0A380TYU5_9PAST</name>
<evidence type="ECO:0000256" key="1">
    <source>
        <dbReference type="SAM" id="Phobius"/>
    </source>
</evidence>
<feature type="transmembrane region" description="Helical" evidence="1">
    <location>
        <begin position="12"/>
        <end position="35"/>
    </location>
</feature>
<protein>
    <submittedName>
        <fullName evidence="2">Uncharacterized protein</fullName>
    </submittedName>
</protein>
<organism evidence="2 3">
    <name type="scientific">[Actinobacillus] rossii</name>
    <dbReference type="NCBI Taxonomy" id="123820"/>
    <lineage>
        <taxon>Bacteria</taxon>
        <taxon>Pseudomonadati</taxon>
        <taxon>Pseudomonadota</taxon>
        <taxon>Gammaproteobacteria</taxon>
        <taxon>Pasteurellales</taxon>
        <taxon>Pasteurellaceae</taxon>
    </lineage>
</organism>
<accession>A0A380TYU5</accession>
<dbReference type="AlphaFoldDB" id="A0A380TYU5"/>